<dbReference type="EMBL" id="QGTJ01000004">
    <property type="protein sequence ID" value="PWV62266.1"/>
    <property type="molecule type" value="Genomic_DNA"/>
</dbReference>
<comment type="caution">
    <text evidence="7">The sequence shown here is derived from an EMBL/GenBank/DDBJ whole genome shotgun (WGS) entry which is preliminary data.</text>
</comment>
<keyword evidence="3 6" id="KW-0812">Transmembrane</keyword>
<evidence type="ECO:0000256" key="6">
    <source>
        <dbReference type="SAM" id="Phobius"/>
    </source>
</evidence>
<dbReference type="RefSeq" id="WP_110018103.1">
    <property type="nucleotide sequence ID" value="NZ_QGTJ01000004.1"/>
</dbReference>
<evidence type="ECO:0000256" key="4">
    <source>
        <dbReference type="ARBA" id="ARBA00022989"/>
    </source>
</evidence>
<dbReference type="InterPro" id="IPR001851">
    <property type="entry name" value="ABC_transp_permease"/>
</dbReference>
<feature type="transmembrane region" description="Helical" evidence="6">
    <location>
        <begin position="324"/>
        <end position="350"/>
    </location>
</feature>
<name>A0A317MVH4_9GAMM</name>
<dbReference type="CDD" id="cd06581">
    <property type="entry name" value="TM_PBP1_LivM_like"/>
    <property type="match status" value="1"/>
</dbReference>
<feature type="transmembrane region" description="Helical" evidence="6">
    <location>
        <begin position="78"/>
        <end position="94"/>
    </location>
</feature>
<feature type="transmembrane region" description="Helical" evidence="6">
    <location>
        <begin position="45"/>
        <end position="66"/>
    </location>
</feature>
<comment type="subcellular location">
    <subcellularLocation>
        <location evidence="1">Cell inner membrane</location>
        <topology evidence="1">Multi-pass membrane protein</topology>
    </subcellularLocation>
</comment>
<evidence type="ECO:0000313" key="7">
    <source>
        <dbReference type="EMBL" id="PWV62266.1"/>
    </source>
</evidence>
<gene>
    <name evidence="7" type="ORF">C7443_10460</name>
</gene>
<proteinExistence type="predicted"/>
<dbReference type="PANTHER" id="PTHR30482">
    <property type="entry name" value="HIGH-AFFINITY BRANCHED-CHAIN AMINO ACID TRANSPORT SYSTEM PERMEASE"/>
    <property type="match status" value="1"/>
</dbReference>
<keyword evidence="8" id="KW-1185">Reference proteome</keyword>
<keyword evidence="2" id="KW-1003">Cell membrane</keyword>
<dbReference type="PANTHER" id="PTHR30482:SF10">
    <property type="entry name" value="HIGH-AFFINITY BRANCHED-CHAIN AMINO ACID TRANSPORT PROTEIN BRAE"/>
    <property type="match status" value="1"/>
</dbReference>
<evidence type="ECO:0000256" key="3">
    <source>
        <dbReference type="ARBA" id="ARBA00022692"/>
    </source>
</evidence>
<reference evidence="7 8" key="1">
    <citation type="submission" date="2018-05" db="EMBL/GenBank/DDBJ databases">
        <title>Genomic Encyclopedia of Type Strains, Phase IV (KMG-IV): sequencing the most valuable type-strain genomes for metagenomic binning, comparative biology and taxonomic classification.</title>
        <authorList>
            <person name="Goeker M."/>
        </authorList>
    </citation>
    <scope>NUCLEOTIDE SEQUENCE [LARGE SCALE GENOMIC DNA]</scope>
    <source>
        <strain evidence="7 8">DSM 23606</strain>
    </source>
</reference>
<feature type="transmembrane region" description="Helical" evidence="6">
    <location>
        <begin position="100"/>
        <end position="119"/>
    </location>
</feature>
<feature type="transmembrane region" description="Helical" evidence="6">
    <location>
        <begin position="19"/>
        <end position="39"/>
    </location>
</feature>
<feature type="transmembrane region" description="Helical" evidence="6">
    <location>
        <begin position="233"/>
        <end position="254"/>
    </location>
</feature>
<protein>
    <submittedName>
        <fullName evidence="7">Amino acid/amide ABC transporter membrane protein 2 (HAAT family)</fullName>
    </submittedName>
</protein>
<evidence type="ECO:0000256" key="1">
    <source>
        <dbReference type="ARBA" id="ARBA00004429"/>
    </source>
</evidence>
<dbReference type="OrthoDB" id="9814461at2"/>
<evidence type="ECO:0000256" key="2">
    <source>
        <dbReference type="ARBA" id="ARBA00022475"/>
    </source>
</evidence>
<feature type="transmembrane region" description="Helical" evidence="6">
    <location>
        <begin position="362"/>
        <end position="381"/>
    </location>
</feature>
<dbReference type="Proteomes" id="UP000246569">
    <property type="component" value="Unassembled WGS sequence"/>
</dbReference>
<dbReference type="GO" id="GO:0005886">
    <property type="term" value="C:plasma membrane"/>
    <property type="evidence" value="ECO:0007669"/>
    <property type="project" value="UniProtKB-SubCell"/>
</dbReference>
<feature type="transmembrane region" description="Helical" evidence="6">
    <location>
        <begin position="180"/>
        <end position="198"/>
    </location>
</feature>
<dbReference type="Pfam" id="PF02653">
    <property type="entry name" value="BPD_transp_2"/>
    <property type="match status" value="1"/>
</dbReference>
<keyword evidence="5 6" id="KW-0472">Membrane</keyword>
<sequence length="394" mass="42160">MAAVPNDLLTVVPRGARPWLPGVLGLAVVAVLLGAFFYAESEWEVGVLLAIAAALGLAAPRVPLLASAETAWRARPRLFAWLALLAALGLIGLFREEHLALLMLATALFHIAACMGLNVQFGYCGVVNFAGAAFFGIGCYTAAMLAGHAALPTALIFVLGGACAALIGCVLLVPVLRTRGHYAALVTLAFGVLFRSFMEVNDTFGGPQGVKLPDMTLFGWALAMPPEWFGLDWSFYVNYALLGLALVAGLFVLLSRLERSWIGLALDVVRLDETAAATFGVQLTRWKIFAFVLGNFLMGVAGAMYAVMIAFVAPSSFTLGDSLILVSIVVLGGVGNQWGLLPAVVIVMLVPEKLQFIQEYRFLLYGLLVIAILLFKPDGLLPRRLRRYGTEEAA</sequence>
<dbReference type="AlphaFoldDB" id="A0A317MVH4"/>
<dbReference type="InterPro" id="IPR043428">
    <property type="entry name" value="LivM-like"/>
</dbReference>
<organism evidence="7 8">
    <name type="scientific">Plasticicumulans acidivorans</name>
    <dbReference type="NCBI Taxonomy" id="886464"/>
    <lineage>
        <taxon>Bacteria</taxon>
        <taxon>Pseudomonadati</taxon>
        <taxon>Pseudomonadota</taxon>
        <taxon>Gammaproteobacteria</taxon>
        <taxon>Candidatus Competibacteraceae</taxon>
        <taxon>Plasticicumulans</taxon>
    </lineage>
</organism>
<feature type="transmembrane region" description="Helical" evidence="6">
    <location>
        <begin position="153"/>
        <end position="173"/>
    </location>
</feature>
<keyword evidence="4 6" id="KW-1133">Transmembrane helix</keyword>
<dbReference type="GO" id="GO:0015658">
    <property type="term" value="F:branched-chain amino acid transmembrane transporter activity"/>
    <property type="evidence" value="ECO:0007669"/>
    <property type="project" value="InterPro"/>
</dbReference>
<evidence type="ECO:0000313" key="8">
    <source>
        <dbReference type="Proteomes" id="UP000246569"/>
    </source>
</evidence>
<feature type="transmembrane region" description="Helical" evidence="6">
    <location>
        <begin position="288"/>
        <end position="312"/>
    </location>
</feature>
<accession>A0A317MVH4</accession>
<evidence type="ECO:0000256" key="5">
    <source>
        <dbReference type="ARBA" id="ARBA00023136"/>
    </source>
</evidence>
<feature type="transmembrane region" description="Helical" evidence="6">
    <location>
        <begin position="126"/>
        <end position="147"/>
    </location>
</feature>